<dbReference type="Gene3D" id="1.20.1250.20">
    <property type="entry name" value="MFS general substrate transporter like domains"/>
    <property type="match status" value="1"/>
</dbReference>
<dbReference type="FunCoup" id="E0VN00">
    <property type="interactions" value="215"/>
</dbReference>
<dbReference type="HOGENOM" id="CLU_021611_0_2_1"/>
<keyword evidence="3" id="KW-0813">Transport</keyword>
<protein>
    <submittedName>
        <fullName evidence="8 9">Equilibrative nucleoside transporter, putative</fullName>
    </submittedName>
</protein>
<dbReference type="SUPFAM" id="SSF103473">
    <property type="entry name" value="MFS general substrate transporter"/>
    <property type="match status" value="1"/>
</dbReference>
<name>E0VN00_PEDHC</name>
<feature type="transmembrane region" description="Helical" evidence="7">
    <location>
        <begin position="297"/>
        <end position="315"/>
    </location>
</feature>
<dbReference type="GeneID" id="8236132"/>
<evidence type="ECO:0000256" key="2">
    <source>
        <dbReference type="ARBA" id="ARBA00007965"/>
    </source>
</evidence>
<keyword evidence="5 7" id="KW-1133">Transmembrane helix</keyword>
<feature type="transmembrane region" description="Helical" evidence="7">
    <location>
        <begin position="102"/>
        <end position="123"/>
    </location>
</feature>
<dbReference type="PRINTS" id="PR01130">
    <property type="entry name" value="DERENTRNSPRT"/>
</dbReference>
<reference evidence="9" key="3">
    <citation type="submission" date="2021-02" db="UniProtKB">
        <authorList>
            <consortium name="EnsemblMetazoa"/>
        </authorList>
    </citation>
    <scope>IDENTIFICATION</scope>
    <source>
        <strain evidence="9">USDA</strain>
    </source>
</reference>
<dbReference type="Pfam" id="PF01733">
    <property type="entry name" value="Nucleoside_tran"/>
    <property type="match status" value="1"/>
</dbReference>
<feature type="transmembrane region" description="Helical" evidence="7">
    <location>
        <begin position="402"/>
        <end position="426"/>
    </location>
</feature>
<reference evidence="8" key="2">
    <citation type="submission" date="2007-04" db="EMBL/GenBank/DDBJ databases">
        <title>The genome of the human body louse.</title>
        <authorList>
            <consortium name="The Human Body Louse Genome Consortium"/>
            <person name="Kirkness E."/>
            <person name="Walenz B."/>
            <person name="Hass B."/>
            <person name="Bruggner R."/>
            <person name="Strausberg R."/>
        </authorList>
    </citation>
    <scope>NUCLEOTIDE SEQUENCE</scope>
    <source>
        <strain evidence="8">USDA</strain>
    </source>
</reference>
<dbReference type="InterPro" id="IPR002259">
    <property type="entry name" value="Eqnu_transpt"/>
</dbReference>
<feature type="transmembrane region" description="Helical" evidence="7">
    <location>
        <begin position="368"/>
        <end position="390"/>
    </location>
</feature>
<feature type="transmembrane region" description="Helical" evidence="7">
    <location>
        <begin position="229"/>
        <end position="250"/>
    </location>
</feature>
<dbReference type="RefSeq" id="XP_002427494.1">
    <property type="nucleotide sequence ID" value="XM_002427449.1"/>
</dbReference>
<evidence type="ECO:0000256" key="6">
    <source>
        <dbReference type="ARBA" id="ARBA00023136"/>
    </source>
</evidence>
<reference evidence="8" key="1">
    <citation type="submission" date="2007-04" db="EMBL/GenBank/DDBJ databases">
        <title>Annotation of Pediculus humanus corporis strain USDA.</title>
        <authorList>
            <person name="Kirkness E."/>
            <person name="Hannick L."/>
            <person name="Hass B."/>
            <person name="Bruggner R."/>
            <person name="Lawson D."/>
            <person name="Bidwell S."/>
            <person name="Joardar V."/>
            <person name="Caler E."/>
            <person name="Walenz B."/>
            <person name="Inman J."/>
            <person name="Schobel S."/>
            <person name="Galinsky K."/>
            <person name="Amedeo P."/>
            <person name="Strausberg R."/>
        </authorList>
    </citation>
    <scope>NUCLEOTIDE SEQUENCE</scope>
    <source>
        <strain evidence="8">USDA</strain>
    </source>
</reference>
<proteinExistence type="inferred from homology"/>
<evidence type="ECO:0000313" key="10">
    <source>
        <dbReference type="Proteomes" id="UP000009046"/>
    </source>
</evidence>
<keyword evidence="6 7" id="KW-0472">Membrane</keyword>
<evidence type="ECO:0000256" key="7">
    <source>
        <dbReference type="SAM" id="Phobius"/>
    </source>
</evidence>
<dbReference type="Proteomes" id="UP000009046">
    <property type="component" value="Unassembled WGS sequence"/>
</dbReference>
<keyword evidence="4 7" id="KW-0812">Transmembrane</keyword>
<dbReference type="InParanoid" id="E0VN00"/>
<dbReference type="GO" id="GO:0005337">
    <property type="term" value="F:nucleoside transmembrane transporter activity"/>
    <property type="evidence" value="ECO:0007669"/>
    <property type="project" value="InterPro"/>
</dbReference>
<evidence type="ECO:0000313" key="8">
    <source>
        <dbReference type="EMBL" id="EEB14756.1"/>
    </source>
</evidence>
<feature type="transmembrane region" description="Helical" evidence="7">
    <location>
        <begin position="53"/>
        <end position="72"/>
    </location>
</feature>
<dbReference type="PANTHER" id="PTHR10332:SF88">
    <property type="entry name" value="EQUILIBRATIVE NUCLEOSIDE TRANSPORTER 1, ISOFORM A"/>
    <property type="match status" value="1"/>
</dbReference>
<feature type="transmembrane region" description="Helical" evidence="7">
    <location>
        <begin position="196"/>
        <end position="223"/>
    </location>
</feature>
<comment type="similarity">
    <text evidence="2">Belongs to the SLC29A/ENT transporter (TC 2.A.57) family.</text>
</comment>
<dbReference type="PIRSF" id="PIRSF016379">
    <property type="entry name" value="ENT"/>
    <property type="match status" value="1"/>
</dbReference>
<evidence type="ECO:0000256" key="3">
    <source>
        <dbReference type="ARBA" id="ARBA00022448"/>
    </source>
</evidence>
<feature type="transmembrane region" description="Helical" evidence="7">
    <location>
        <begin position="438"/>
        <end position="461"/>
    </location>
</feature>
<dbReference type="EnsemblMetazoa" id="PHUM322850-RA">
    <property type="protein sequence ID" value="PHUM322850-PA"/>
    <property type="gene ID" value="PHUM322850"/>
</dbReference>
<gene>
    <name evidence="9" type="primary">8236132</name>
    <name evidence="8" type="ORF">Phum_PHUM322850</name>
</gene>
<keyword evidence="10" id="KW-1185">Reference proteome</keyword>
<organism>
    <name type="scientific">Pediculus humanus subsp. corporis</name>
    <name type="common">Body louse</name>
    <dbReference type="NCBI Taxonomy" id="121224"/>
    <lineage>
        <taxon>Eukaryota</taxon>
        <taxon>Metazoa</taxon>
        <taxon>Ecdysozoa</taxon>
        <taxon>Arthropoda</taxon>
        <taxon>Hexapoda</taxon>
        <taxon>Insecta</taxon>
        <taxon>Pterygota</taxon>
        <taxon>Neoptera</taxon>
        <taxon>Paraneoptera</taxon>
        <taxon>Psocodea</taxon>
        <taxon>Troctomorpha</taxon>
        <taxon>Phthiraptera</taxon>
        <taxon>Anoplura</taxon>
        <taxon>Pediculidae</taxon>
        <taxon>Pediculus</taxon>
    </lineage>
</organism>
<evidence type="ECO:0000256" key="1">
    <source>
        <dbReference type="ARBA" id="ARBA00004141"/>
    </source>
</evidence>
<comment type="subcellular location">
    <subcellularLocation>
        <location evidence="1">Membrane</location>
        <topology evidence="1">Multi-pass membrane protein</topology>
    </subcellularLocation>
</comment>
<dbReference type="OrthoDB" id="46396at2759"/>
<feature type="transmembrane region" description="Helical" evidence="7">
    <location>
        <begin position="162"/>
        <end position="189"/>
    </location>
</feature>
<evidence type="ECO:0000256" key="4">
    <source>
        <dbReference type="ARBA" id="ARBA00022692"/>
    </source>
</evidence>
<evidence type="ECO:0000313" key="9">
    <source>
        <dbReference type="EnsemblMetazoa" id="PHUM322850-PA"/>
    </source>
</evidence>
<evidence type="ECO:0000256" key="5">
    <source>
        <dbReference type="ARBA" id="ARBA00022989"/>
    </source>
</evidence>
<feature type="transmembrane region" description="Helical" evidence="7">
    <location>
        <begin position="335"/>
        <end position="356"/>
    </location>
</feature>
<dbReference type="GO" id="GO:0005886">
    <property type="term" value="C:plasma membrane"/>
    <property type="evidence" value="ECO:0007669"/>
    <property type="project" value="TreeGrafter"/>
</dbReference>
<dbReference type="CTD" id="8236132"/>
<accession>E0VN00</accession>
<dbReference type="AlphaFoldDB" id="E0VN00"/>
<feature type="transmembrane region" description="Helical" evidence="7">
    <location>
        <begin position="135"/>
        <end position="156"/>
    </location>
</feature>
<dbReference type="eggNOG" id="KOG1479">
    <property type="taxonomic scope" value="Eukaryota"/>
</dbReference>
<dbReference type="PANTHER" id="PTHR10332">
    <property type="entry name" value="EQUILIBRATIVE NUCLEOSIDE TRANSPORTER"/>
    <property type="match status" value="1"/>
</dbReference>
<dbReference type="OMA" id="KYKFRNT"/>
<dbReference type="VEuPathDB" id="VectorBase:PHUM322850"/>
<dbReference type="EMBL" id="AAZO01003749">
    <property type="status" value="NOT_ANNOTATED_CDS"/>
    <property type="molecule type" value="Genomic_DNA"/>
</dbReference>
<sequence>MKFGNKRKILGNYDVSTSEDEEQLLDDGINSDNPSYEPSVFFKTTDVQDRFKFGYITFYLLGILTLLPWNFFATATDYWMYKFRDVNGNMSHTNKTDLQAEFTSYLSITSTGPSLFFLFLNILFTHKISFQIRILGSLIIILLCFILTTILVYVNTDKWSNIFFVITLLTATVMNIFSGILQASVWGVASKFPSEYIAAATSGQALGGIFAALVCISTLAASASSTTSALLYFSIAIITVLLSLIFYKILSMTRFFKYYMLQKTPASELMYDPAEIREVTSAFEISNISLTKILQKVWIYGFSVALCFAVTLSVYPAVTVLISSLNGSGSWQKKYFVPVVAFLIFSIWDYLGRILAGFLKWPLKKERLILTFSFIRIVFVPLILLCNANPRQNLPVLINNDSYYIALTCLFGFTNGYLTNIIMVNYRSVVDESEKDAASSLVSVFLGIGCAAGSALSFLMLKIL</sequence>
<dbReference type="InterPro" id="IPR036259">
    <property type="entry name" value="MFS_trans_sf"/>
</dbReference>
<dbReference type="KEGG" id="phu:Phum_PHUM322850"/>
<dbReference type="EMBL" id="DS235331">
    <property type="protein sequence ID" value="EEB14756.1"/>
    <property type="molecule type" value="Genomic_DNA"/>
</dbReference>